<dbReference type="STRING" id="1121393.SAMN02745216_03973"/>
<dbReference type="Pfam" id="PF01966">
    <property type="entry name" value="HD"/>
    <property type="match status" value="1"/>
</dbReference>
<dbReference type="Proteomes" id="UP000183994">
    <property type="component" value="Unassembled WGS sequence"/>
</dbReference>
<dbReference type="InterPro" id="IPR052722">
    <property type="entry name" value="PgpH_phosphodiesterase"/>
</dbReference>
<evidence type="ECO:0000313" key="4">
    <source>
        <dbReference type="EMBL" id="SHK71991.1"/>
    </source>
</evidence>
<gene>
    <name evidence="4" type="ORF">SAMN02745216_03973</name>
</gene>
<dbReference type="EMBL" id="FQZU01000031">
    <property type="protein sequence ID" value="SHK71991.1"/>
    <property type="molecule type" value="Genomic_DNA"/>
</dbReference>
<sequence>MFFSRLTKRIQGRISPYSNSLVFWVLALVAVLITLLIYPSLVVNSRTYKVGDIAAKNIKAPRDLFVEDRETTEENRRKAAEAVLTVYDRDEAMRDAIIQKLHAAFEGSRRIIADHAKALEEAAKTSQPHESEGQDASQAVRPAIRPLADVLADNKAAFEQVLGIELTDENYHLLVKDGFSHNLENHISQIASQILANGVVANKEILLEEANRGIMLRGLQSKNEAYVQSLKQFYSYAQARTMVRVVGDPILKDFNPNLINLVVELCQKLIKPNITLNMQETLARKQEAREAVTEAHYIIKAGEMLLRDGDKVTAEHVKKLNALNKQEGNQRTVIRGIGMGFIVLFFLIAFHLVYLRPSSREQGQKGREFLFVCLVLLSFFVVARLFLSISAVFPHESGAAPFSSPAIFAAPLAAGSMILCLFLGLDVALPFAIAMGFFASALFAKPFESWIYFFLNSTLGAYWTKECRERNVFIKAGAKVGLLNVGLVAALYLYTGAPAVKPLVIDMSMAFIGGMGAGVLTAGIVPLVEVSFGFATDIKLLELANLDKPVLRRLMLEAPGTYHHSMLVGSLVEAAATAIGANPLLARVCGYYHDIGKINKPLYFIENQMGGKNRHDKLAPSMSSLILIAHVRDGVEMATRYKLGKAITDTIQQHHGTSKISYFFEKAKQLRGEENVSEADFRYPGPRPQTKEAGLVMLADIVEAASRTLENPTPARIQGLVQRLVNNVFSDGQLDECELTLKDLHQIAKSFNQILSGIYHHRVEYIESASKGEGKKGDGKKKEGKKANAGANGQSAKNGDKSPQNGKGSSGSLKRLGLS</sequence>
<protein>
    <recommendedName>
        <fullName evidence="3">HD/PDEase domain-containing protein</fullName>
    </recommendedName>
</protein>
<name>A0A1M6US99_9BACT</name>
<feature type="transmembrane region" description="Helical" evidence="2">
    <location>
        <begin position="333"/>
        <end position="357"/>
    </location>
</feature>
<dbReference type="CDD" id="cd00077">
    <property type="entry name" value="HDc"/>
    <property type="match status" value="1"/>
</dbReference>
<evidence type="ECO:0000313" key="5">
    <source>
        <dbReference type="Proteomes" id="UP000183994"/>
    </source>
</evidence>
<evidence type="ECO:0000259" key="3">
    <source>
        <dbReference type="SMART" id="SM00471"/>
    </source>
</evidence>
<dbReference type="InterPro" id="IPR011621">
    <property type="entry name" value="Metal-dep_PHydrolase_7TM_intra"/>
</dbReference>
<keyword evidence="2" id="KW-0812">Transmembrane</keyword>
<dbReference type="InterPro" id="IPR006675">
    <property type="entry name" value="HDIG_dom"/>
</dbReference>
<evidence type="ECO:0000256" key="2">
    <source>
        <dbReference type="SAM" id="Phobius"/>
    </source>
</evidence>
<feature type="transmembrane region" description="Helical" evidence="2">
    <location>
        <begin position="369"/>
        <end position="393"/>
    </location>
</feature>
<dbReference type="Gene3D" id="1.10.3210.10">
    <property type="entry name" value="Hypothetical protein af1432"/>
    <property type="match status" value="1"/>
</dbReference>
<keyword evidence="2" id="KW-1133">Transmembrane helix</keyword>
<feature type="region of interest" description="Disordered" evidence="1">
    <location>
        <begin position="770"/>
        <end position="819"/>
    </location>
</feature>
<feature type="compositionally biased region" description="Basic and acidic residues" evidence="1">
    <location>
        <begin position="770"/>
        <end position="781"/>
    </location>
</feature>
<feature type="compositionally biased region" description="Low complexity" evidence="1">
    <location>
        <begin position="806"/>
        <end position="819"/>
    </location>
</feature>
<keyword evidence="2" id="KW-0472">Membrane</keyword>
<dbReference type="RefSeq" id="WP_073478002.1">
    <property type="nucleotide sequence ID" value="NZ_FQZU01000031.1"/>
</dbReference>
<dbReference type="OrthoDB" id="9806952at2"/>
<reference evidence="5" key="1">
    <citation type="submission" date="2016-11" db="EMBL/GenBank/DDBJ databases">
        <authorList>
            <person name="Varghese N."/>
            <person name="Submissions S."/>
        </authorList>
    </citation>
    <scope>NUCLEOTIDE SEQUENCE [LARGE SCALE GENOMIC DNA]</scope>
    <source>
        <strain evidence="5">DSM 16219</strain>
    </source>
</reference>
<dbReference type="InterPro" id="IPR006674">
    <property type="entry name" value="HD_domain"/>
</dbReference>
<feature type="domain" description="HD/PDEase" evidence="3">
    <location>
        <begin position="557"/>
        <end position="714"/>
    </location>
</feature>
<dbReference type="InterPro" id="IPR011624">
    <property type="entry name" value="Metal-dep_PHydrolase_7TM_extra"/>
</dbReference>
<dbReference type="PANTHER" id="PTHR36442">
    <property type="entry name" value="CYCLIC-DI-AMP PHOSPHODIESTERASE PGPH"/>
    <property type="match status" value="1"/>
</dbReference>
<feature type="compositionally biased region" description="Low complexity" evidence="1">
    <location>
        <begin position="787"/>
        <end position="797"/>
    </location>
</feature>
<dbReference type="Pfam" id="PF07698">
    <property type="entry name" value="7TM-7TMR_HD"/>
    <property type="match status" value="1"/>
</dbReference>
<dbReference type="PANTHER" id="PTHR36442:SF1">
    <property type="entry name" value="CYCLIC-DI-AMP PHOSPHODIESTERASE PGPH"/>
    <property type="match status" value="1"/>
</dbReference>
<evidence type="ECO:0000256" key="1">
    <source>
        <dbReference type="SAM" id="MobiDB-lite"/>
    </source>
</evidence>
<organism evidence="4 5">
    <name type="scientific">Desulfatibacillum alkenivorans DSM 16219</name>
    <dbReference type="NCBI Taxonomy" id="1121393"/>
    <lineage>
        <taxon>Bacteria</taxon>
        <taxon>Pseudomonadati</taxon>
        <taxon>Thermodesulfobacteriota</taxon>
        <taxon>Desulfobacteria</taxon>
        <taxon>Desulfobacterales</taxon>
        <taxon>Desulfatibacillaceae</taxon>
        <taxon>Desulfatibacillum</taxon>
    </lineage>
</organism>
<dbReference type="SMART" id="SM00471">
    <property type="entry name" value="HDc"/>
    <property type="match status" value="1"/>
</dbReference>
<feature type="transmembrane region" description="Helical" evidence="2">
    <location>
        <begin position="432"/>
        <end position="453"/>
    </location>
</feature>
<feature type="transmembrane region" description="Helical" evidence="2">
    <location>
        <begin position="473"/>
        <end position="495"/>
    </location>
</feature>
<dbReference type="InterPro" id="IPR003607">
    <property type="entry name" value="HD/PDEase_dom"/>
</dbReference>
<proteinExistence type="predicted"/>
<feature type="transmembrane region" description="Helical" evidence="2">
    <location>
        <begin position="405"/>
        <end position="425"/>
    </location>
</feature>
<feature type="transmembrane region" description="Helical" evidence="2">
    <location>
        <begin position="507"/>
        <end position="528"/>
    </location>
</feature>
<dbReference type="NCBIfam" id="TIGR00277">
    <property type="entry name" value="HDIG"/>
    <property type="match status" value="1"/>
</dbReference>
<keyword evidence="5" id="KW-1185">Reference proteome</keyword>
<dbReference type="Pfam" id="PF07697">
    <property type="entry name" value="7TMR-HDED"/>
    <property type="match status" value="1"/>
</dbReference>
<dbReference type="AlphaFoldDB" id="A0A1M6US99"/>
<dbReference type="SUPFAM" id="SSF109604">
    <property type="entry name" value="HD-domain/PDEase-like"/>
    <property type="match status" value="1"/>
</dbReference>
<feature type="transmembrane region" description="Helical" evidence="2">
    <location>
        <begin position="21"/>
        <end position="41"/>
    </location>
</feature>
<accession>A0A1M6US99</accession>